<sequence length="75" mass="7639">MSHPFAALVICLGVAACSLSTAVQAHEPGAFSAGSRVACAMHAALAEPLSADADDADLADLIDAHYQLTAFGRRV</sequence>
<feature type="chain" id="PRO_5012989405" description="Lipoprotein" evidence="1">
    <location>
        <begin position="26"/>
        <end position="75"/>
    </location>
</feature>
<evidence type="ECO:0000313" key="3">
    <source>
        <dbReference type="EMBL" id="OZI68026.1"/>
    </source>
</evidence>
<keyword evidence="1" id="KW-0732">Signal</keyword>
<dbReference type="OrthoDB" id="9996371at2"/>
<evidence type="ECO:0008006" key="6">
    <source>
        <dbReference type="Google" id="ProtNLM"/>
    </source>
</evidence>
<dbReference type="Proteomes" id="UP000216354">
    <property type="component" value="Unassembled WGS sequence"/>
</dbReference>
<dbReference type="EMBL" id="NEVL01000006">
    <property type="protein sequence ID" value="OZI28927.1"/>
    <property type="molecule type" value="Genomic_DNA"/>
</dbReference>
<comment type="caution">
    <text evidence="2">The sequence shown here is derived from an EMBL/GenBank/DDBJ whole genome shotgun (WGS) entry which is preliminary data.</text>
</comment>
<organism evidence="2 5">
    <name type="scientific">Bordetella genomosp. 1</name>
    <dbReference type="NCBI Taxonomy" id="1395607"/>
    <lineage>
        <taxon>Bacteria</taxon>
        <taxon>Pseudomonadati</taxon>
        <taxon>Pseudomonadota</taxon>
        <taxon>Betaproteobacteria</taxon>
        <taxon>Burkholderiales</taxon>
        <taxon>Alcaligenaceae</taxon>
        <taxon>Bordetella</taxon>
    </lineage>
</organism>
<evidence type="ECO:0000256" key="1">
    <source>
        <dbReference type="SAM" id="SignalP"/>
    </source>
</evidence>
<reference evidence="3 4" key="2">
    <citation type="submission" date="2017-05" db="EMBL/GenBank/DDBJ databases">
        <title>Complete and WGS of Bordetella genogroups.</title>
        <authorList>
            <person name="Spilker T."/>
            <person name="Lipuma J."/>
        </authorList>
    </citation>
    <scope>NUCLEOTIDE SEQUENCE [LARGE SCALE GENOMIC DNA]</scope>
    <source>
        <strain evidence="3 4">AU9795</strain>
    </source>
</reference>
<evidence type="ECO:0000313" key="2">
    <source>
        <dbReference type="EMBL" id="OZI28927.1"/>
    </source>
</evidence>
<proteinExistence type="predicted"/>
<dbReference type="Proteomes" id="UP000217005">
    <property type="component" value="Unassembled WGS sequence"/>
</dbReference>
<evidence type="ECO:0000313" key="5">
    <source>
        <dbReference type="Proteomes" id="UP000217005"/>
    </source>
</evidence>
<keyword evidence="4" id="KW-1185">Reference proteome</keyword>
<accession>A0A261RVY4</accession>
<dbReference type="EMBL" id="NEVR01000001">
    <property type="protein sequence ID" value="OZI68026.1"/>
    <property type="molecule type" value="Genomic_DNA"/>
</dbReference>
<protein>
    <recommendedName>
        <fullName evidence="6">Lipoprotein</fullName>
    </recommendedName>
</protein>
<evidence type="ECO:0000313" key="4">
    <source>
        <dbReference type="Proteomes" id="UP000216354"/>
    </source>
</evidence>
<dbReference type="RefSeq" id="WP_094828853.1">
    <property type="nucleotide sequence ID" value="NZ_NEVL01000006.1"/>
</dbReference>
<dbReference type="AlphaFoldDB" id="A0A261RVY4"/>
<reference evidence="2 5" key="1">
    <citation type="submission" date="2017-05" db="EMBL/GenBank/DDBJ databases">
        <title>Complete and WGS of Bordetella genogroups.</title>
        <authorList>
            <person name="Spilker T."/>
            <person name="LiPuma J."/>
        </authorList>
    </citation>
    <scope>NUCLEOTIDE SEQUENCE [LARGE SCALE GENOMIC DNA]</scope>
    <source>
        <strain evidence="2 5">AU17610</strain>
    </source>
</reference>
<gene>
    <name evidence="3" type="ORF">CAL27_00720</name>
    <name evidence="2" type="ORF">CEG14_23685</name>
</gene>
<name>A0A261RVY4_9BORD</name>
<feature type="signal peptide" evidence="1">
    <location>
        <begin position="1"/>
        <end position="25"/>
    </location>
</feature>